<keyword evidence="1" id="KW-1133">Transmembrane helix</keyword>
<dbReference type="Proteomes" id="UP001198182">
    <property type="component" value="Unassembled WGS sequence"/>
</dbReference>
<feature type="transmembrane region" description="Helical" evidence="1">
    <location>
        <begin position="6"/>
        <end position="24"/>
    </location>
</feature>
<reference evidence="2" key="1">
    <citation type="submission" date="2021-10" db="EMBL/GenBank/DDBJ databases">
        <title>Anaerobic single-cell dispensing facilitates the cultivation of human gut bacteria.</title>
        <authorList>
            <person name="Afrizal A."/>
        </authorList>
    </citation>
    <scope>NUCLEOTIDE SEQUENCE</scope>
    <source>
        <strain evidence="2">CLA-AA-H215</strain>
    </source>
</reference>
<gene>
    <name evidence="2" type="ORF">LKD81_01590</name>
</gene>
<keyword evidence="3" id="KW-1185">Reference proteome</keyword>
<keyword evidence="1" id="KW-0812">Transmembrane</keyword>
<protein>
    <submittedName>
        <fullName evidence="2">Uncharacterized protein</fullName>
    </submittedName>
</protein>
<proteinExistence type="predicted"/>
<feature type="transmembrane region" description="Helical" evidence="1">
    <location>
        <begin position="66"/>
        <end position="86"/>
    </location>
</feature>
<name>A0AAE3E7Y7_9FIRM</name>
<evidence type="ECO:0000313" key="2">
    <source>
        <dbReference type="EMBL" id="MCC2229695.1"/>
    </source>
</evidence>
<comment type="caution">
    <text evidence="2">The sequence shown here is derived from an EMBL/GenBank/DDBJ whole genome shotgun (WGS) entry which is preliminary data.</text>
</comment>
<feature type="transmembrane region" description="Helical" evidence="1">
    <location>
        <begin position="106"/>
        <end position="127"/>
    </location>
</feature>
<dbReference type="AlphaFoldDB" id="A0AAE3E7Y7"/>
<sequence length="309" mass="35954">MKFLYIIFGLMYVSTLIMIIKKYIEIGKKTEYYDSMEAIYQYDPRLRNLKGYELSRATRECEGGNYVVVIVGMFLSVINTAIYYLIRTFLRPQGSVMLLPELEGMGIVFITGSVFYSVLVYCLCAYAKSGFWQLVALHSLTLDNGTRNCSKSRALRRQLLMLGGIFVIYFPAHFLYTFDYTYLDGEKIVSNTLFNLHEEVYQLDKCKGVVLRYEKRISKHESHIEYDLHIIRNDGMQLRLGDMNSEGTGRECSSEKRMLVSEKLFDYGVQLIKPDMTEVEFYAVLDCGGEDFLQFYYPELCELYGIFKE</sequence>
<organism evidence="2 3">
    <name type="scientific">Hominifimenecus microfluidus</name>
    <dbReference type="NCBI Taxonomy" id="2885348"/>
    <lineage>
        <taxon>Bacteria</taxon>
        <taxon>Bacillati</taxon>
        <taxon>Bacillota</taxon>
        <taxon>Clostridia</taxon>
        <taxon>Lachnospirales</taxon>
        <taxon>Lachnospiraceae</taxon>
        <taxon>Hominifimenecus</taxon>
    </lineage>
</organism>
<evidence type="ECO:0000313" key="3">
    <source>
        <dbReference type="Proteomes" id="UP001198182"/>
    </source>
</evidence>
<dbReference type="EMBL" id="JAJEQR010000003">
    <property type="protein sequence ID" value="MCC2229695.1"/>
    <property type="molecule type" value="Genomic_DNA"/>
</dbReference>
<accession>A0AAE3E7Y7</accession>
<evidence type="ECO:0000256" key="1">
    <source>
        <dbReference type="SAM" id="Phobius"/>
    </source>
</evidence>
<dbReference type="RefSeq" id="WP_308452481.1">
    <property type="nucleotide sequence ID" value="NZ_JAJEQR010000003.1"/>
</dbReference>
<keyword evidence="1" id="KW-0472">Membrane</keyword>
<feature type="transmembrane region" description="Helical" evidence="1">
    <location>
        <begin position="159"/>
        <end position="178"/>
    </location>
</feature>